<protein>
    <submittedName>
        <fullName evidence="1">Uncharacterized protein</fullName>
    </submittedName>
</protein>
<dbReference type="HOGENOM" id="CLU_1904827_0_0_10"/>
<keyword evidence="2" id="KW-1185">Reference proteome</keyword>
<dbReference type="Proteomes" id="UP000003160">
    <property type="component" value="Unassembled WGS sequence"/>
</dbReference>
<dbReference type="EMBL" id="ACKS01000009">
    <property type="protein sequence ID" value="EFA45502.1"/>
    <property type="molecule type" value="Genomic_DNA"/>
</dbReference>
<evidence type="ECO:0000313" key="1">
    <source>
        <dbReference type="EMBL" id="EFA45502.1"/>
    </source>
</evidence>
<reference evidence="1 2" key="1">
    <citation type="submission" date="2009-10" db="EMBL/GenBank/DDBJ databases">
        <authorList>
            <person name="Qin X."/>
            <person name="Bachman B."/>
            <person name="Battles P."/>
            <person name="Bell A."/>
            <person name="Bess C."/>
            <person name="Bickham C."/>
            <person name="Chaboub L."/>
            <person name="Chen D."/>
            <person name="Coyle M."/>
            <person name="Deiros D.R."/>
            <person name="Dinh H."/>
            <person name="Forbes L."/>
            <person name="Fowler G."/>
            <person name="Francisco L."/>
            <person name="Fu Q."/>
            <person name="Gubbala S."/>
            <person name="Hale W."/>
            <person name="Han Y."/>
            <person name="Hemphill L."/>
            <person name="Highlander S.K."/>
            <person name="Hirani K."/>
            <person name="Hogues M."/>
            <person name="Jackson L."/>
            <person name="Jakkamsetti A."/>
            <person name="Javaid M."/>
            <person name="Jiang H."/>
            <person name="Korchina V."/>
            <person name="Kovar C."/>
            <person name="Lara F."/>
            <person name="Lee S."/>
            <person name="Mata R."/>
            <person name="Mathew T."/>
            <person name="Moen C."/>
            <person name="Morales K."/>
            <person name="Munidasa M."/>
            <person name="Nazareth L."/>
            <person name="Ngo R."/>
            <person name="Nguyen L."/>
            <person name="Okwuonu G."/>
            <person name="Ongeri F."/>
            <person name="Patil S."/>
            <person name="Petrosino J."/>
            <person name="Pham C."/>
            <person name="Pham P."/>
            <person name="Pu L.-L."/>
            <person name="Puazo M."/>
            <person name="Raj R."/>
            <person name="Reid J."/>
            <person name="Rouhana J."/>
            <person name="Saada N."/>
            <person name="Shang Y."/>
            <person name="Simmons D."/>
            <person name="Thornton R."/>
            <person name="Warren J."/>
            <person name="Weissenberger G."/>
            <person name="Zhang J."/>
            <person name="Zhang L."/>
            <person name="Zhou C."/>
            <person name="Zhu D."/>
            <person name="Muzny D."/>
            <person name="Worley K."/>
            <person name="Gibbs R."/>
        </authorList>
    </citation>
    <scope>NUCLEOTIDE SEQUENCE [LARGE SCALE GENOMIC DNA]</scope>
    <source>
        <strain evidence="1 2">DSM 17361</strain>
    </source>
</reference>
<organism evidence="1 2">
    <name type="scientific">Hallella bergensis DSM 17361</name>
    <dbReference type="NCBI Taxonomy" id="585502"/>
    <lineage>
        <taxon>Bacteria</taxon>
        <taxon>Pseudomonadati</taxon>
        <taxon>Bacteroidota</taxon>
        <taxon>Bacteroidia</taxon>
        <taxon>Bacteroidales</taxon>
        <taxon>Prevotellaceae</taxon>
        <taxon>Hallella</taxon>
    </lineage>
</organism>
<dbReference type="AlphaFoldDB" id="D1PT08"/>
<accession>D1PT08</accession>
<name>D1PT08_9BACT</name>
<sequence>MERSKAFWSACTVFVLILLAMPAWAQLGRGRGLKPCFMETPPLAKQQGCLLIFRVITHVPHKEQQGMRPLPDRGDLFAHLGLYADPSTLIQHSGFATSGMTNYIDKTPPQFRRFEKELTFARNTRKISRFANA</sequence>
<comment type="caution">
    <text evidence="1">The sequence shown here is derived from an EMBL/GenBank/DDBJ whole genome shotgun (WGS) entry which is preliminary data.</text>
</comment>
<proteinExistence type="predicted"/>
<evidence type="ECO:0000313" key="2">
    <source>
        <dbReference type="Proteomes" id="UP000003160"/>
    </source>
</evidence>
<gene>
    <name evidence="1" type="ORF">HMPREF0645_0093</name>
</gene>